<comment type="caution">
    <text evidence="2">The sequence shown here is derived from an EMBL/GenBank/DDBJ whole genome shotgun (WGS) entry which is preliminary data.</text>
</comment>
<feature type="compositionally biased region" description="Low complexity" evidence="1">
    <location>
        <begin position="42"/>
        <end position="55"/>
    </location>
</feature>
<keyword evidence="3" id="KW-1185">Reference proteome</keyword>
<feature type="region of interest" description="Disordered" evidence="1">
    <location>
        <begin position="99"/>
        <end position="123"/>
    </location>
</feature>
<evidence type="ECO:0000313" key="3">
    <source>
        <dbReference type="Proteomes" id="UP001054945"/>
    </source>
</evidence>
<sequence>MQAQSSQNQSIILSPYRTQPQTSLQSQAGTPLQGQQSLTSYQSQPQMLQYQNQPQMIQYQTQPQLPYKAQTPSSQYASQQDMFVQQALSESGRKLRKFHEPHFPMLYPNTLARDDPLTTTSPS</sequence>
<evidence type="ECO:0000313" key="2">
    <source>
        <dbReference type="EMBL" id="GIY14653.1"/>
    </source>
</evidence>
<reference evidence="2 3" key="1">
    <citation type="submission" date="2021-06" db="EMBL/GenBank/DDBJ databases">
        <title>Caerostris extrusa draft genome.</title>
        <authorList>
            <person name="Kono N."/>
            <person name="Arakawa K."/>
        </authorList>
    </citation>
    <scope>NUCLEOTIDE SEQUENCE [LARGE SCALE GENOMIC DNA]</scope>
</reference>
<dbReference type="Proteomes" id="UP001054945">
    <property type="component" value="Unassembled WGS sequence"/>
</dbReference>
<feature type="region of interest" description="Disordered" evidence="1">
    <location>
        <begin position="1"/>
        <end position="55"/>
    </location>
</feature>
<protein>
    <submittedName>
        <fullName evidence="2">Uncharacterized protein</fullName>
    </submittedName>
</protein>
<name>A0AAV4QYC3_CAEEX</name>
<dbReference type="EMBL" id="BPLR01007126">
    <property type="protein sequence ID" value="GIY14653.1"/>
    <property type="molecule type" value="Genomic_DNA"/>
</dbReference>
<accession>A0AAV4QYC3</accession>
<organism evidence="2 3">
    <name type="scientific">Caerostris extrusa</name>
    <name type="common">Bark spider</name>
    <name type="synonym">Caerostris bankana</name>
    <dbReference type="NCBI Taxonomy" id="172846"/>
    <lineage>
        <taxon>Eukaryota</taxon>
        <taxon>Metazoa</taxon>
        <taxon>Ecdysozoa</taxon>
        <taxon>Arthropoda</taxon>
        <taxon>Chelicerata</taxon>
        <taxon>Arachnida</taxon>
        <taxon>Araneae</taxon>
        <taxon>Araneomorphae</taxon>
        <taxon>Entelegynae</taxon>
        <taxon>Araneoidea</taxon>
        <taxon>Araneidae</taxon>
        <taxon>Caerostris</taxon>
    </lineage>
</organism>
<dbReference type="AlphaFoldDB" id="A0AAV4QYC3"/>
<evidence type="ECO:0000256" key="1">
    <source>
        <dbReference type="SAM" id="MobiDB-lite"/>
    </source>
</evidence>
<feature type="compositionally biased region" description="Polar residues" evidence="1">
    <location>
        <begin position="1"/>
        <end position="41"/>
    </location>
</feature>
<proteinExistence type="predicted"/>
<gene>
    <name evidence="2" type="ORF">CEXT_472681</name>
</gene>